<dbReference type="InterPro" id="IPR042544">
    <property type="entry name" value="AdoMet_synthase_3"/>
</dbReference>
<dbReference type="InterPro" id="IPR042543">
    <property type="entry name" value="AdoMet_synthase_2"/>
</dbReference>
<reference evidence="3" key="1">
    <citation type="submission" date="2017-09" db="EMBL/GenBank/DDBJ databases">
        <title>Depth-based differentiation of microbial function through sediment-hosted aquifers and enrichment of novel symbionts in the deep terrestrial subsurface.</title>
        <authorList>
            <person name="Probst A.J."/>
            <person name="Ladd B."/>
            <person name="Jarett J.K."/>
            <person name="Geller-Mcgrath D.E."/>
            <person name="Sieber C.M.K."/>
            <person name="Emerson J.B."/>
            <person name="Anantharaman K."/>
            <person name="Thomas B.C."/>
            <person name="Malmstrom R."/>
            <person name="Stieglmeier M."/>
            <person name="Klingl A."/>
            <person name="Woyke T."/>
            <person name="Ryan C.M."/>
            <person name="Banfield J.F."/>
        </authorList>
    </citation>
    <scope>NUCLEOTIDE SEQUENCE [LARGE SCALE GENOMIC DNA]</scope>
</reference>
<dbReference type="Gene3D" id="3.30.300.280">
    <property type="entry name" value="S-adenosylmethionine synthetase, C-terminal domain"/>
    <property type="match status" value="1"/>
</dbReference>
<proteinExistence type="inferred from homology"/>
<dbReference type="Gene3D" id="3.30.300.340">
    <property type="entry name" value="S-adenosylmethionine synthetase, N-terminal domain"/>
    <property type="match status" value="1"/>
</dbReference>
<evidence type="ECO:0000313" key="3">
    <source>
        <dbReference type="Proteomes" id="UP000230903"/>
    </source>
</evidence>
<comment type="caution">
    <text evidence="2">The sequence shown here is derived from an EMBL/GenBank/DDBJ whole genome shotgun (WGS) entry which is preliminary data.</text>
</comment>
<dbReference type="Proteomes" id="UP000230903">
    <property type="component" value="Unassembled WGS sequence"/>
</dbReference>
<dbReference type="InterPro" id="IPR027790">
    <property type="entry name" value="AdoMet_synthase_2_family"/>
</dbReference>
<evidence type="ECO:0000313" key="2">
    <source>
        <dbReference type="EMBL" id="PIR87584.1"/>
    </source>
</evidence>
<gene>
    <name evidence="2" type="ORF">COU10_03875</name>
</gene>
<organism evidence="2 3">
    <name type="scientific">Candidatus Harrisonbacteria bacterium CG10_big_fil_rev_8_21_14_0_10_45_28</name>
    <dbReference type="NCBI Taxonomy" id="1974586"/>
    <lineage>
        <taxon>Bacteria</taxon>
        <taxon>Candidatus Harrisoniibacteriota</taxon>
    </lineage>
</organism>
<dbReference type="Pfam" id="PF01941">
    <property type="entry name" value="AdoMet_Synthase"/>
    <property type="match status" value="1"/>
</dbReference>
<sequence length="412" mass="46885">MNLYIKENSTSLNQQPTEVAERKGLGHPDTIADGIAESISLEYSKYCLENFGAILHHNVDKTIVLGGQCDLEYGRGELLKPFRVLFGGRMSQSFGNQEIDIKTIQITAAKNYLQKVLPRLNDSKDLEFHTFTSSNSRISHWFSPRTIDDLPEHKNPHANDTATIVGFWPLSVLEQMVLASERYFYDFEQKIHPRFDFVGGDIKIMALRRGQEVELTLCIPFHADKVKNQKEYFERKSLIENGLQKLLEEKFGSLLNTNLQINTQDQKIKSDNDDGRGRYLTVIGSALDYGEEGISGRGNRCRGLISSMRPSTVESVYGKNPVYHVGKIYSLIANTIAQQIDAYFDCEATIIITTRNGDPLYSPYNVLVETSKTVDKQIVQKIIASQLEKRDWTNRIVTEGIFLPENELRYEK</sequence>
<name>A0A2H0UME9_9BACT</name>
<evidence type="ECO:0000256" key="1">
    <source>
        <dbReference type="ARBA" id="ARBA00006892"/>
    </source>
</evidence>
<dbReference type="Gene3D" id="3.30.300.10">
    <property type="match status" value="1"/>
</dbReference>
<dbReference type="AlphaFoldDB" id="A0A2H0UME9"/>
<dbReference type="PANTHER" id="PTHR36697">
    <property type="entry name" value="S-ADENOSYLMETHIONINE SYNTHASE"/>
    <property type="match status" value="1"/>
</dbReference>
<accession>A0A2H0UME9</accession>
<dbReference type="PANTHER" id="PTHR36697:SF1">
    <property type="entry name" value="S-ADENOSYLMETHIONINE SYNTHASE"/>
    <property type="match status" value="1"/>
</dbReference>
<protein>
    <submittedName>
        <fullName evidence="2">S-adenosylmethionine synthetase</fullName>
    </submittedName>
</protein>
<comment type="similarity">
    <text evidence="1">Belongs to the AdoMet synthetase 2 family.</text>
</comment>
<dbReference type="EMBL" id="PFBC01000059">
    <property type="protein sequence ID" value="PIR87584.1"/>
    <property type="molecule type" value="Genomic_DNA"/>
</dbReference>